<evidence type="ECO:0000256" key="2">
    <source>
        <dbReference type="SAM" id="SignalP"/>
    </source>
</evidence>
<gene>
    <name evidence="4" type="ORF">IV49_GL000555</name>
</gene>
<dbReference type="InterPro" id="IPR041219">
    <property type="entry name" value="Phage_lysozyme2"/>
</dbReference>
<feature type="chain" id="PRO_5006417778" description="Phage tail lysozyme domain-containing protein" evidence="2">
    <location>
        <begin position="24"/>
        <end position="171"/>
    </location>
</feature>
<dbReference type="AlphaFoldDB" id="A0A0R2HJ36"/>
<feature type="signal peptide" evidence="2">
    <location>
        <begin position="1"/>
        <end position="23"/>
    </location>
</feature>
<evidence type="ECO:0000313" key="5">
    <source>
        <dbReference type="Proteomes" id="UP000051841"/>
    </source>
</evidence>
<feature type="domain" description="Phage tail lysozyme" evidence="3">
    <location>
        <begin position="36"/>
        <end position="170"/>
    </location>
</feature>
<evidence type="ECO:0000256" key="1">
    <source>
        <dbReference type="SAM" id="MobiDB-lite"/>
    </source>
</evidence>
<keyword evidence="5" id="KW-1185">Reference proteome</keyword>
<name>A0A0R2HJ36_9FIRM</name>
<dbReference type="Proteomes" id="UP000051841">
    <property type="component" value="Unassembled WGS sequence"/>
</dbReference>
<dbReference type="Gene3D" id="1.10.530.10">
    <property type="match status" value="1"/>
</dbReference>
<evidence type="ECO:0000259" key="3">
    <source>
        <dbReference type="Pfam" id="PF18013"/>
    </source>
</evidence>
<feature type="region of interest" description="Disordered" evidence="1">
    <location>
        <begin position="150"/>
        <end position="171"/>
    </location>
</feature>
<organism evidence="4 5">
    <name type="scientific">Kandleria vitulina DSM 20405</name>
    <dbReference type="NCBI Taxonomy" id="1410657"/>
    <lineage>
        <taxon>Bacteria</taxon>
        <taxon>Bacillati</taxon>
        <taxon>Bacillota</taxon>
        <taxon>Erysipelotrichia</taxon>
        <taxon>Erysipelotrichales</taxon>
        <taxon>Coprobacillaceae</taxon>
        <taxon>Kandleria</taxon>
    </lineage>
</organism>
<dbReference type="PATRIC" id="fig|1410657.5.peg.581"/>
<protein>
    <recommendedName>
        <fullName evidence="3">Phage tail lysozyme domain-containing protein</fullName>
    </recommendedName>
</protein>
<accession>A0A0R2HJ36</accession>
<evidence type="ECO:0000313" key="4">
    <source>
        <dbReference type="EMBL" id="KRN49948.1"/>
    </source>
</evidence>
<dbReference type="EMBL" id="JQBL01000017">
    <property type="protein sequence ID" value="KRN49948.1"/>
    <property type="molecule type" value="Genomic_DNA"/>
</dbReference>
<reference evidence="4 5" key="1">
    <citation type="journal article" date="2015" name="Genome Announc.">
        <title>Expanding the biotechnology potential of lactobacilli through comparative genomics of 213 strains and associated genera.</title>
        <authorList>
            <person name="Sun Z."/>
            <person name="Harris H.M."/>
            <person name="McCann A."/>
            <person name="Guo C."/>
            <person name="Argimon S."/>
            <person name="Zhang W."/>
            <person name="Yang X."/>
            <person name="Jeffery I.B."/>
            <person name="Cooney J.C."/>
            <person name="Kagawa T.F."/>
            <person name="Liu W."/>
            <person name="Song Y."/>
            <person name="Salvetti E."/>
            <person name="Wrobel A."/>
            <person name="Rasinkangas P."/>
            <person name="Parkhill J."/>
            <person name="Rea M.C."/>
            <person name="O'Sullivan O."/>
            <person name="Ritari J."/>
            <person name="Douillard F.P."/>
            <person name="Paul Ross R."/>
            <person name="Yang R."/>
            <person name="Briner A.E."/>
            <person name="Felis G.E."/>
            <person name="de Vos W.M."/>
            <person name="Barrangou R."/>
            <person name="Klaenhammer T.R."/>
            <person name="Caufield P.W."/>
            <person name="Cui Y."/>
            <person name="Zhang H."/>
            <person name="O'Toole P.W."/>
        </authorList>
    </citation>
    <scope>NUCLEOTIDE SEQUENCE [LARGE SCALE GENOMIC DNA]</scope>
    <source>
        <strain evidence="4 5">DSM 20405</strain>
    </source>
</reference>
<keyword evidence="2" id="KW-0732">Signal</keyword>
<dbReference type="RefSeq" id="WP_031589331.1">
    <property type="nucleotide sequence ID" value="NZ_JNKN01000017.1"/>
</dbReference>
<dbReference type="Pfam" id="PF18013">
    <property type="entry name" value="Phage_lysozyme2"/>
    <property type="match status" value="1"/>
</dbReference>
<sequence length="171" mass="18886">MNKLIKKLTMFALAFIIMGGAFAISAENSEAFAATNKARVYAELKASGYSKATAAGIMANIKHESNYNPNAGRGAYGLIQWTGSRKSALKRYAKSKKLSYKSVKAQIGYMNKELKSGYKGLYKHLKTVKNNKSGAYKAAHKFCYDFERPANKSSRSKKRGNTAKKIYSKLA</sequence>
<comment type="caution">
    <text evidence="4">The sequence shown here is derived from an EMBL/GenBank/DDBJ whole genome shotgun (WGS) entry which is preliminary data.</text>
</comment>
<proteinExistence type="predicted"/>